<evidence type="ECO:0000256" key="2">
    <source>
        <dbReference type="ARBA" id="ARBA00022614"/>
    </source>
</evidence>
<evidence type="ECO:0000313" key="8">
    <source>
        <dbReference type="Proteomes" id="UP000019116"/>
    </source>
</evidence>
<dbReference type="Pfam" id="PF18052">
    <property type="entry name" value="Rx_N"/>
    <property type="match status" value="1"/>
</dbReference>
<keyword evidence="8" id="KW-1185">Reference proteome</keyword>
<dbReference type="OrthoDB" id="687247at2759"/>
<evidence type="ECO:0000256" key="3">
    <source>
        <dbReference type="ARBA" id="ARBA00022737"/>
    </source>
</evidence>
<evidence type="ECO:0000313" key="7">
    <source>
        <dbReference type="EnsemblPlants" id="TraesCS1B02G051200.1.cds1"/>
    </source>
</evidence>
<dbReference type="InterPro" id="IPR041118">
    <property type="entry name" value="Rx_N"/>
</dbReference>
<comment type="similarity">
    <text evidence="1">Belongs to the disease resistance NB-LRR family.</text>
</comment>
<keyword evidence="2" id="KW-0433">Leucine-rich repeat</keyword>
<evidence type="ECO:0000256" key="1">
    <source>
        <dbReference type="ARBA" id="ARBA00008894"/>
    </source>
</evidence>
<dbReference type="EnsemblPlants" id="TraesCS1B02G051200.1">
    <property type="protein sequence ID" value="TraesCS1B02G051200.1.cds1"/>
    <property type="gene ID" value="TraesCS1B02G051200"/>
</dbReference>
<reference evidence="7" key="1">
    <citation type="submission" date="2018-08" db="EMBL/GenBank/DDBJ databases">
        <authorList>
            <person name="Rossello M."/>
        </authorList>
    </citation>
    <scope>NUCLEOTIDE SEQUENCE [LARGE SCALE GENOMIC DNA]</scope>
    <source>
        <strain evidence="7">cv. Chinese Spring</strain>
    </source>
</reference>
<evidence type="ECO:0000259" key="6">
    <source>
        <dbReference type="Pfam" id="PF18052"/>
    </source>
</evidence>
<dbReference type="OMA" id="DQYTVMK"/>
<feature type="domain" description="Disease resistance N-terminal" evidence="6">
    <location>
        <begin position="10"/>
        <end position="94"/>
    </location>
</feature>
<accession>A0A3B5YRG6</accession>
<keyword evidence="5" id="KW-0611">Plant defense</keyword>
<dbReference type="Proteomes" id="UP000019116">
    <property type="component" value="Chromosome 1B"/>
</dbReference>
<name>A0A3B5YRG6_WHEAT</name>
<dbReference type="AlphaFoldDB" id="A0A3B5YRG6"/>
<dbReference type="GO" id="GO:0000166">
    <property type="term" value="F:nucleotide binding"/>
    <property type="evidence" value="ECO:0007669"/>
    <property type="project" value="UniProtKB-KW"/>
</dbReference>
<dbReference type="SMR" id="A0A3B5YRG6"/>
<dbReference type="STRING" id="4565.A0A3B5YRG6"/>
<dbReference type="Gramene" id="TraesCS1B03G0113300.1">
    <property type="protein sequence ID" value="TraesCS1B03G0113300.1.CDS1"/>
    <property type="gene ID" value="TraesCS1B03G0113300"/>
</dbReference>
<proteinExistence type="inferred from homology"/>
<dbReference type="Gramene" id="TraesCS1B02G051200.1">
    <property type="protein sequence ID" value="TraesCS1B02G051200.1.cds1"/>
    <property type="gene ID" value="TraesCS1B02G051200"/>
</dbReference>
<protein>
    <recommendedName>
        <fullName evidence="6">Disease resistance N-terminal domain-containing protein</fullName>
    </recommendedName>
</protein>
<reference evidence="7" key="2">
    <citation type="submission" date="2018-10" db="UniProtKB">
        <authorList>
            <consortium name="EnsemblPlants"/>
        </authorList>
    </citation>
    <scope>IDENTIFICATION</scope>
</reference>
<keyword evidence="4" id="KW-0547">Nucleotide-binding</keyword>
<keyword evidence="3" id="KW-0677">Repeat</keyword>
<dbReference type="Gene3D" id="1.20.5.4130">
    <property type="match status" value="1"/>
</dbReference>
<sequence>MAEFVVGPLVSMLKDKASSYLLEQYKVMDGMEEQREILKRKLPAILDIIQDAEEKGAYRPGIRAWLEALKNVPYEANNVFDEFKYEVLLRPRRRDTTRSLALIS</sequence>
<evidence type="ECO:0000256" key="4">
    <source>
        <dbReference type="ARBA" id="ARBA00022741"/>
    </source>
</evidence>
<evidence type="ECO:0000256" key="5">
    <source>
        <dbReference type="ARBA" id="ARBA00022821"/>
    </source>
</evidence>
<organism evidence="7">
    <name type="scientific">Triticum aestivum</name>
    <name type="common">Wheat</name>
    <dbReference type="NCBI Taxonomy" id="4565"/>
    <lineage>
        <taxon>Eukaryota</taxon>
        <taxon>Viridiplantae</taxon>
        <taxon>Streptophyta</taxon>
        <taxon>Embryophyta</taxon>
        <taxon>Tracheophyta</taxon>
        <taxon>Spermatophyta</taxon>
        <taxon>Magnoliopsida</taxon>
        <taxon>Liliopsida</taxon>
        <taxon>Poales</taxon>
        <taxon>Poaceae</taxon>
        <taxon>BOP clade</taxon>
        <taxon>Pooideae</taxon>
        <taxon>Triticodae</taxon>
        <taxon>Triticeae</taxon>
        <taxon>Triticinae</taxon>
        <taxon>Triticum</taxon>
    </lineage>
</organism>
<dbReference type="GO" id="GO:0006952">
    <property type="term" value="P:defense response"/>
    <property type="evidence" value="ECO:0007669"/>
    <property type="project" value="UniProtKB-KW"/>
</dbReference>